<dbReference type="Proteomes" id="UP001206128">
    <property type="component" value="Unassembled WGS sequence"/>
</dbReference>
<comment type="caution">
    <text evidence="1">The sequence shown here is derived from an EMBL/GenBank/DDBJ whole genome shotgun (WGS) entry which is preliminary data.</text>
</comment>
<accession>A0AAE3GJW2</accession>
<name>A0AAE3GJW2_9PSEU</name>
<dbReference type="AlphaFoldDB" id="A0AAE3GJW2"/>
<organism evidence="1 2">
    <name type="scientific">Goodfellowiella coeruleoviolacea</name>
    <dbReference type="NCBI Taxonomy" id="334858"/>
    <lineage>
        <taxon>Bacteria</taxon>
        <taxon>Bacillati</taxon>
        <taxon>Actinomycetota</taxon>
        <taxon>Actinomycetes</taxon>
        <taxon>Pseudonocardiales</taxon>
        <taxon>Pseudonocardiaceae</taxon>
        <taxon>Goodfellowiella</taxon>
    </lineage>
</organism>
<proteinExistence type="predicted"/>
<evidence type="ECO:0000313" key="1">
    <source>
        <dbReference type="EMBL" id="MCP2168747.1"/>
    </source>
</evidence>
<dbReference type="EMBL" id="JAMTCK010000015">
    <property type="protein sequence ID" value="MCP2168747.1"/>
    <property type="molecule type" value="Genomic_DNA"/>
</dbReference>
<reference evidence="1" key="1">
    <citation type="submission" date="2022-06" db="EMBL/GenBank/DDBJ databases">
        <title>Genomic Encyclopedia of Archaeal and Bacterial Type Strains, Phase II (KMG-II): from individual species to whole genera.</title>
        <authorList>
            <person name="Goeker M."/>
        </authorList>
    </citation>
    <scope>NUCLEOTIDE SEQUENCE</scope>
    <source>
        <strain evidence="1">DSM 43935</strain>
    </source>
</reference>
<gene>
    <name evidence="1" type="ORF">LX83_005625</name>
</gene>
<dbReference type="RefSeq" id="WP_253776856.1">
    <property type="nucleotide sequence ID" value="NZ_JAMTCK010000015.1"/>
</dbReference>
<keyword evidence="2" id="KW-1185">Reference proteome</keyword>
<protein>
    <submittedName>
        <fullName evidence="1">Uncharacterized protein</fullName>
    </submittedName>
</protein>
<sequence length="45" mass="4488">MRCQAEVGRNGRACQLGWSGLTEVRVSAVAAGAVADAGRGGAEAK</sequence>
<evidence type="ECO:0000313" key="2">
    <source>
        <dbReference type="Proteomes" id="UP001206128"/>
    </source>
</evidence>